<name>A4TXD3_9PROT</name>
<accession>A4TXD3</accession>
<protein>
    <submittedName>
        <fullName evidence="1">Uncharacterized protein</fullName>
    </submittedName>
</protein>
<sequence>MVSGRCHRLPMGATAGLAGLPCRNRLSPMLRLG</sequence>
<evidence type="ECO:0000313" key="1">
    <source>
        <dbReference type="EMBL" id="CAM75290.1"/>
    </source>
</evidence>
<dbReference type="EMBL" id="CU459003">
    <property type="protein sequence ID" value="CAM75290.1"/>
    <property type="molecule type" value="Genomic_DNA"/>
</dbReference>
<organism evidence="1">
    <name type="scientific">Magnetospirillum gryphiswaldense</name>
    <dbReference type="NCBI Taxonomy" id="55518"/>
    <lineage>
        <taxon>Bacteria</taxon>
        <taxon>Pseudomonadati</taxon>
        <taxon>Pseudomonadota</taxon>
        <taxon>Alphaproteobacteria</taxon>
        <taxon>Rhodospirillales</taxon>
        <taxon>Rhodospirillaceae</taxon>
        <taxon>Magnetospirillum</taxon>
    </lineage>
</organism>
<dbReference type="AlphaFoldDB" id="A4TXD3"/>
<gene>
    <name evidence="1" type="ORF">MGR_0615</name>
</gene>
<proteinExistence type="predicted"/>
<reference evidence="1" key="1">
    <citation type="journal article" date="2007" name="J. Bacteriol.">
        <title>Comparative genome analysis of four magnetotactic bacteria reveals a complex set of group-specific genes implicated in magnetosome biomineralization and function.</title>
        <authorList>
            <person name="Richter M."/>
            <person name="Kube M."/>
            <person name="Bazylinski D.A."/>
            <person name="Lombardot T."/>
            <person name="Gloeckner F.O."/>
            <person name="Reinhardt R."/>
            <person name="Schueler D."/>
        </authorList>
    </citation>
    <scope>NUCLEOTIDE SEQUENCE</scope>
    <source>
        <strain evidence="1">MSR-1</strain>
    </source>
</reference>